<evidence type="ECO:0000256" key="1">
    <source>
        <dbReference type="SAM" id="MobiDB-lite"/>
    </source>
</evidence>
<sequence>MMIRTKGAAALTSAIVAFALLAAGPASALPVNEMRAQDLLMMAPALKDSLKLNANQATLWQQTESRTRTLLRERQSREERQQAAALQALQGKDVELREVTGALDAESALLLAEEKQLREWWLTVNDALDETQRRAVAVFLVEQMQRKAEGPGGGGAPRSDGEGRGGHRGGGGPGGMGGGMGGKGGGGAGGINIGL</sequence>
<feature type="region of interest" description="Disordered" evidence="1">
    <location>
        <begin position="147"/>
        <end position="195"/>
    </location>
</feature>
<evidence type="ECO:0000313" key="4">
    <source>
        <dbReference type="Proteomes" id="UP000318431"/>
    </source>
</evidence>
<dbReference type="AlphaFoldDB" id="A0A562R1M7"/>
<gene>
    <name evidence="3" type="ORF">IP91_03808</name>
</gene>
<comment type="caution">
    <text evidence="3">The sequence shown here is derived from an EMBL/GenBank/DDBJ whole genome shotgun (WGS) entry which is preliminary data.</text>
</comment>
<organism evidence="3 4">
    <name type="scientific">Pseudoduganella lurida</name>
    <dbReference type="NCBI Taxonomy" id="1036180"/>
    <lineage>
        <taxon>Bacteria</taxon>
        <taxon>Pseudomonadati</taxon>
        <taxon>Pseudomonadota</taxon>
        <taxon>Betaproteobacteria</taxon>
        <taxon>Burkholderiales</taxon>
        <taxon>Oxalobacteraceae</taxon>
        <taxon>Telluria group</taxon>
        <taxon>Pseudoduganella</taxon>
    </lineage>
</organism>
<dbReference type="OrthoDB" id="8704585at2"/>
<feature type="chain" id="PRO_5022141554" description="Periplasmic heavy metal sensor" evidence="2">
    <location>
        <begin position="29"/>
        <end position="195"/>
    </location>
</feature>
<evidence type="ECO:0008006" key="5">
    <source>
        <dbReference type="Google" id="ProtNLM"/>
    </source>
</evidence>
<dbReference type="Proteomes" id="UP000318431">
    <property type="component" value="Unassembled WGS sequence"/>
</dbReference>
<evidence type="ECO:0000313" key="3">
    <source>
        <dbReference type="EMBL" id="TWI62969.1"/>
    </source>
</evidence>
<accession>A0A562R1M7</accession>
<feature type="compositionally biased region" description="Gly residues" evidence="1">
    <location>
        <begin position="168"/>
        <end position="195"/>
    </location>
</feature>
<evidence type="ECO:0000256" key="2">
    <source>
        <dbReference type="SAM" id="SignalP"/>
    </source>
</evidence>
<keyword evidence="2" id="KW-0732">Signal</keyword>
<name>A0A562R1M7_9BURK</name>
<dbReference type="EMBL" id="VLLB01000007">
    <property type="protein sequence ID" value="TWI62969.1"/>
    <property type="molecule type" value="Genomic_DNA"/>
</dbReference>
<keyword evidence="4" id="KW-1185">Reference proteome</keyword>
<reference evidence="3 4" key="1">
    <citation type="journal article" date="2015" name="Stand. Genomic Sci.">
        <title>Genomic Encyclopedia of Bacterial and Archaeal Type Strains, Phase III: the genomes of soil and plant-associated and newly described type strains.</title>
        <authorList>
            <person name="Whitman W.B."/>
            <person name="Woyke T."/>
            <person name="Klenk H.P."/>
            <person name="Zhou Y."/>
            <person name="Lilburn T.G."/>
            <person name="Beck B.J."/>
            <person name="De Vos P."/>
            <person name="Vandamme P."/>
            <person name="Eisen J.A."/>
            <person name="Garrity G."/>
            <person name="Hugenholtz P."/>
            <person name="Kyrpides N.C."/>
        </authorList>
    </citation>
    <scope>NUCLEOTIDE SEQUENCE [LARGE SCALE GENOMIC DNA]</scope>
    <source>
        <strain evidence="3 4">CGMCC 1.10822</strain>
    </source>
</reference>
<feature type="signal peptide" evidence="2">
    <location>
        <begin position="1"/>
        <end position="28"/>
    </location>
</feature>
<dbReference type="RefSeq" id="WP_145650682.1">
    <property type="nucleotide sequence ID" value="NZ_VLLB01000007.1"/>
</dbReference>
<proteinExistence type="predicted"/>
<protein>
    <recommendedName>
        <fullName evidence="5">Periplasmic heavy metal sensor</fullName>
    </recommendedName>
</protein>